<dbReference type="Proteomes" id="UP001287356">
    <property type="component" value="Unassembled WGS sequence"/>
</dbReference>
<organism evidence="1 2">
    <name type="scientific">Lasiosphaeria ovina</name>
    <dbReference type="NCBI Taxonomy" id="92902"/>
    <lineage>
        <taxon>Eukaryota</taxon>
        <taxon>Fungi</taxon>
        <taxon>Dikarya</taxon>
        <taxon>Ascomycota</taxon>
        <taxon>Pezizomycotina</taxon>
        <taxon>Sordariomycetes</taxon>
        <taxon>Sordariomycetidae</taxon>
        <taxon>Sordariales</taxon>
        <taxon>Lasiosphaeriaceae</taxon>
        <taxon>Lasiosphaeria</taxon>
    </lineage>
</organism>
<reference evidence="1" key="1">
    <citation type="journal article" date="2023" name="Mol. Phylogenet. Evol.">
        <title>Genome-scale phylogeny and comparative genomics of the fungal order Sordariales.</title>
        <authorList>
            <person name="Hensen N."/>
            <person name="Bonometti L."/>
            <person name="Westerberg I."/>
            <person name="Brannstrom I.O."/>
            <person name="Guillou S."/>
            <person name="Cros-Aarteil S."/>
            <person name="Calhoun S."/>
            <person name="Haridas S."/>
            <person name="Kuo A."/>
            <person name="Mondo S."/>
            <person name="Pangilinan J."/>
            <person name="Riley R."/>
            <person name="LaButti K."/>
            <person name="Andreopoulos B."/>
            <person name="Lipzen A."/>
            <person name="Chen C."/>
            <person name="Yan M."/>
            <person name="Daum C."/>
            <person name="Ng V."/>
            <person name="Clum A."/>
            <person name="Steindorff A."/>
            <person name="Ohm R.A."/>
            <person name="Martin F."/>
            <person name="Silar P."/>
            <person name="Natvig D.O."/>
            <person name="Lalanne C."/>
            <person name="Gautier V."/>
            <person name="Ament-Velasquez S.L."/>
            <person name="Kruys A."/>
            <person name="Hutchinson M.I."/>
            <person name="Powell A.J."/>
            <person name="Barry K."/>
            <person name="Miller A.N."/>
            <person name="Grigoriev I.V."/>
            <person name="Debuchy R."/>
            <person name="Gladieux P."/>
            <person name="Hiltunen Thoren M."/>
            <person name="Johannesson H."/>
        </authorList>
    </citation>
    <scope>NUCLEOTIDE SEQUENCE</scope>
    <source>
        <strain evidence="1">CBS 958.72</strain>
    </source>
</reference>
<gene>
    <name evidence="1" type="ORF">B0T24DRAFT_671656</name>
</gene>
<evidence type="ECO:0000313" key="2">
    <source>
        <dbReference type="Proteomes" id="UP001287356"/>
    </source>
</evidence>
<sequence length="383" mass="42362">MTTMTTTVTVTATVLAAGPSGVDHGVIASWVGMPLEQWLVNPEGYTILAACGPHEKAWELKIEEGELKAGGGGLKAGGGERETLREDRRGALTYFLVQALSALRKRGVQLTNQSLYEYVRIQFHASWPQQTPMRYGNENLTFFGNLGIAPRAAFTPVQKESDGRLFLNAGEVHGVHRGDMYAVYPFDTPEDDTRYKSAESVMVKVKTVHCLTSNLVQVEETASATSAVERIITGWKAGPVTRLSPGKTCVRITARASPHLQLEEDVGQQGFLRLCTEDEDTEPCIFHVTLNELDEFEILDTSQKRIVSLPAIPLNTPGASDRVMGILHHVATFKFFEGVENRTPNISFESMFSFFDANGDEASLLVDIRHEETWKFRVVNRGD</sequence>
<reference evidence="1" key="2">
    <citation type="submission" date="2023-06" db="EMBL/GenBank/DDBJ databases">
        <authorList>
            <consortium name="Lawrence Berkeley National Laboratory"/>
            <person name="Haridas S."/>
            <person name="Hensen N."/>
            <person name="Bonometti L."/>
            <person name="Westerberg I."/>
            <person name="Brannstrom I.O."/>
            <person name="Guillou S."/>
            <person name="Cros-Aarteil S."/>
            <person name="Calhoun S."/>
            <person name="Kuo A."/>
            <person name="Mondo S."/>
            <person name="Pangilinan J."/>
            <person name="Riley R."/>
            <person name="Labutti K."/>
            <person name="Andreopoulos B."/>
            <person name="Lipzen A."/>
            <person name="Chen C."/>
            <person name="Yanf M."/>
            <person name="Daum C."/>
            <person name="Ng V."/>
            <person name="Clum A."/>
            <person name="Steindorff A."/>
            <person name="Ohm R."/>
            <person name="Martin F."/>
            <person name="Silar P."/>
            <person name="Natvig D."/>
            <person name="Lalanne C."/>
            <person name="Gautier V."/>
            <person name="Ament-Velasquez S.L."/>
            <person name="Kruys A."/>
            <person name="Hutchinson M.I."/>
            <person name="Powell A.J."/>
            <person name="Barry K."/>
            <person name="Miller A.N."/>
            <person name="Grigoriev I.V."/>
            <person name="Debuchy R."/>
            <person name="Gladieux P."/>
            <person name="Thoren M.H."/>
            <person name="Johannesson H."/>
        </authorList>
    </citation>
    <scope>NUCLEOTIDE SEQUENCE</scope>
    <source>
        <strain evidence="1">CBS 958.72</strain>
    </source>
</reference>
<accession>A0AAE0JSY7</accession>
<protein>
    <submittedName>
        <fullName evidence="1">Uncharacterized protein</fullName>
    </submittedName>
</protein>
<dbReference type="AlphaFoldDB" id="A0AAE0JSY7"/>
<comment type="caution">
    <text evidence="1">The sequence shown here is derived from an EMBL/GenBank/DDBJ whole genome shotgun (WGS) entry which is preliminary data.</text>
</comment>
<evidence type="ECO:0000313" key="1">
    <source>
        <dbReference type="EMBL" id="KAK3360990.1"/>
    </source>
</evidence>
<proteinExistence type="predicted"/>
<dbReference type="Gene3D" id="3.40.50.1460">
    <property type="match status" value="1"/>
</dbReference>
<keyword evidence="2" id="KW-1185">Reference proteome</keyword>
<name>A0AAE0JSY7_9PEZI</name>
<dbReference type="EMBL" id="JAULSN010000013">
    <property type="protein sequence ID" value="KAK3360990.1"/>
    <property type="molecule type" value="Genomic_DNA"/>
</dbReference>